<name>A0ABW5ANT0_9BRAD</name>
<keyword evidence="1" id="KW-0805">Transcription regulation</keyword>
<protein>
    <recommendedName>
        <fullName evidence="6">HTH tetR-type domain-containing protein</fullName>
    </recommendedName>
</protein>
<keyword evidence="3" id="KW-0804">Transcription</keyword>
<dbReference type="PANTHER" id="PTHR30055:SF151">
    <property type="entry name" value="TRANSCRIPTIONAL REGULATORY PROTEIN"/>
    <property type="match status" value="1"/>
</dbReference>
<dbReference type="Gene3D" id="1.10.357.10">
    <property type="entry name" value="Tetracycline Repressor, domain 2"/>
    <property type="match status" value="1"/>
</dbReference>
<comment type="caution">
    <text evidence="7">The sequence shown here is derived from an EMBL/GenBank/DDBJ whole genome shotgun (WGS) entry which is preliminary data.</text>
</comment>
<dbReference type="RefSeq" id="WP_378479763.1">
    <property type="nucleotide sequence ID" value="NZ_JBHUIW010000031.1"/>
</dbReference>
<dbReference type="Proteomes" id="UP001597314">
    <property type="component" value="Unassembled WGS sequence"/>
</dbReference>
<dbReference type="SUPFAM" id="SSF46689">
    <property type="entry name" value="Homeodomain-like"/>
    <property type="match status" value="1"/>
</dbReference>
<keyword evidence="8" id="KW-1185">Reference proteome</keyword>
<evidence type="ECO:0000256" key="5">
    <source>
        <dbReference type="SAM" id="MobiDB-lite"/>
    </source>
</evidence>
<dbReference type="EMBL" id="JBHUIW010000031">
    <property type="protein sequence ID" value="MFD2184623.1"/>
    <property type="molecule type" value="Genomic_DNA"/>
</dbReference>
<dbReference type="InterPro" id="IPR009057">
    <property type="entry name" value="Homeodomain-like_sf"/>
</dbReference>
<evidence type="ECO:0000259" key="6">
    <source>
        <dbReference type="PROSITE" id="PS50977"/>
    </source>
</evidence>
<organism evidence="7 8">
    <name type="scientific">Rhodoplanes azumiensis</name>
    <dbReference type="NCBI Taxonomy" id="1897628"/>
    <lineage>
        <taxon>Bacteria</taxon>
        <taxon>Pseudomonadati</taxon>
        <taxon>Pseudomonadota</taxon>
        <taxon>Alphaproteobacteria</taxon>
        <taxon>Hyphomicrobiales</taxon>
        <taxon>Nitrobacteraceae</taxon>
        <taxon>Rhodoplanes</taxon>
    </lineage>
</organism>
<dbReference type="InterPro" id="IPR001647">
    <property type="entry name" value="HTH_TetR"/>
</dbReference>
<evidence type="ECO:0000313" key="8">
    <source>
        <dbReference type="Proteomes" id="UP001597314"/>
    </source>
</evidence>
<dbReference type="Pfam" id="PF17935">
    <property type="entry name" value="TetR_C_27"/>
    <property type="match status" value="1"/>
</dbReference>
<dbReference type="PANTHER" id="PTHR30055">
    <property type="entry name" value="HTH-TYPE TRANSCRIPTIONAL REGULATOR RUTR"/>
    <property type="match status" value="1"/>
</dbReference>
<feature type="DNA-binding region" description="H-T-H motif" evidence="4">
    <location>
        <begin position="58"/>
        <end position="77"/>
    </location>
</feature>
<reference evidence="8" key="1">
    <citation type="journal article" date="2019" name="Int. J. Syst. Evol. Microbiol.">
        <title>The Global Catalogue of Microorganisms (GCM) 10K type strain sequencing project: providing services to taxonomists for standard genome sequencing and annotation.</title>
        <authorList>
            <consortium name="The Broad Institute Genomics Platform"/>
            <consortium name="The Broad Institute Genome Sequencing Center for Infectious Disease"/>
            <person name="Wu L."/>
            <person name="Ma J."/>
        </authorList>
    </citation>
    <scope>NUCLEOTIDE SEQUENCE [LARGE SCALE GENOMIC DNA]</scope>
    <source>
        <strain evidence="8">CGMCC 1.6774</strain>
    </source>
</reference>
<keyword evidence="2 4" id="KW-0238">DNA-binding</keyword>
<feature type="region of interest" description="Disordered" evidence="5">
    <location>
        <begin position="1"/>
        <end position="30"/>
    </location>
</feature>
<sequence>MSQSLHIAPAATGRGFSEPRRCGRGSGGTSVASDGELRDLILDTAERLYRGVGHETATLTDIACELAIPRAGIQRLFPSRDAIAAAVARRRFDRSVDRACDVAMRYPSAAARLQGFLATLHELARESRRSEPRLDDLLNVALTARWGAARAYIARVDAAIVAIVARGMQRDEFRRGDPVRDGRAVRMAFARLVHRGLEPASDSAGPSFDRVLELCLAGLRSAR</sequence>
<gene>
    <name evidence="7" type="ORF">ACFSOX_20915</name>
</gene>
<evidence type="ECO:0000313" key="7">
    <source>
        <dbReference type="EMBL" id="MFD2184623.1"/>
    </source>
</evidence>
<dbReference type="PROSITE" id="PS50977">
    <property type="entry name" value="HTH_TETR_2"/>
    <property type="match status" value="1"/>
</dbReference>
<evidence type="ECO:0000256" key="4">
    <source>
        <dbReference type="PROSITE-ProRule" id="PRU00335"/>
    </source>
</evidence>
<accession>A0ABW5ANT0</accession>
<dbReference type="InterPro" id="IPR041478">
    <property type="entry name" value="TetR_C_27"/>
</dbReference>
<evidence type="ECO:0000256" key="2">
    <source>
        <dbReference type="ARBA" id="ARBA00023125"/>
    </source>
</evidence>
<evidence type="ECO:0000256" key="3">
    <source>
        <dbReference type="ARBA" id="ARBA00023163"/>
    </source>
</evidence>
<proteinExistence type="predicted"/>
<dbReference type="InterPro" id="IPR050109">
    <property type="entry name" value="HTH-type_TetR-like_transc_reg"/>
</dbReference>
<evidence type="ECO:0000256" key="1">
    <source>
        <dbReference type="ARBA" id="ARBA00023015"/>
    </source>
</evidence>
<feature type="domain" description="HTH tetR-type" evidence="6">
    <location>
        <begin position="35"/>
        <end position="95"/>
    </location>
</feature>